<keyword evidence="2" id="KW-0521">NADP</keyword>
<reference evidence="8 9" key="1">
    <citation type="journal article" date="2023" name="Int. J. Syst. Evol. Microbiol.">
        <title>Ligilactobacillus ubinensis sp. nov., a novel species isolated from the wild ferment of a durian fruit (Durio zibethinus).</title>
        <authorList>
            <person name="Heng Y.C."/>
            <person name="Menon N."/>
            <person name="Chen B."/>
            <person name="Loo B.Z.L."/>
            <person name="Wong G.W.J."/>
            <person name="Lim A.C.H."/>
            <person name="Silvaraju S."/>
            <person name="Kittelmann S."/>
        </authorList>
    </citation>
    <scope>NUCLEOTIDE SEQUENCE [LARGE SCALE GENOMIC DNA]</scope>
    <source>
        <strain evidence="8 9">WILCCON 0076</strain>
    </source>
</reference>
<dbReference type="Pfam" id="PF00248">
    <property type="entry name" value="Aldo_ket_red"/>
    <property type="match status" value="1"/>
</dbReference>
<feature type="binding site" evidence="5">
    <location>
        <position position="109"/>
    </location>
    <ligand>
        <name>substrate</name>
    </ligand>
</feature>
<dbReference type="PANTHER" id="PTHR43827">
    <property type="entry name" value="2,5-DIKETO-D-GLUCONIC ACID REDUCTASE"/>
    <property type="match status" value="1"/>
</dbReference>
<dbReference type="PRINTS" id="PR00069">
    <property type="entry name" value="ALDKETRDTASE"/>
</dbReference>
<keyword evidence="9" id="KW-1185">Reference proteome</keyword>
<evidence type="ECO:0000256" key="5">
    <source>
        <dbReference type="PIRSR" id="PIRSR000097-2"/>
    </source>
</evidence>
<dbReference type="InterPro" id="IPR018170">
    <property type="entry name" value="Aldo/ket_reductase_CS"/>
</dbReference>
<name>A0A9X2FP06_9LACO</name>
<dbReference type="PANTHER" id="PTHR43827:SF3">
    <property type="entry name" value="NADP-DEPENDENT OXIDOREDUCTASE DOMAIN-CONTAINING PROTEIN"/>
    <property type="match status" value="1"/>
</dbReference>
<dbReference type="EMBL" id="JAIULA010000015">
    <property type="protein sequence ID" value="MCP0887283.1"/>
    <property type="molecule type" value="Genomic_DNA"/>
</dbReference>
<dbReference type="GO" id="GO:0016616">
    <property type="term" value="F:oxidoreductase activity, acting on the CH-OH group of donors, NAD or NADP as acceptor"/>
    <property type="evidence" value="ECO:0007669"/>
    <property type="project" value="UniProtKB-ARBA"/>
</dbReference>
<feature type="active site" description="Proton donor" evidence="4">
    <location>
        <position position="51"/>
    </location>
</feature>
<evidence type="ECO:0000259" key="7">
    <source>
        <dbReference type="Pfam" id="PF00248"/>
    </source>
</evidence>
<proteinExistence type="inferred from homology"/>
<evidence type="ECO:0000256" key="2">
    <source>
        <dbReference type="ARBA" id="ARBA00022857"/>
    </source>
</evidence>
<dbReference type="PIRSF" id="PIRSF000097">
    <property type="entry name" value="AKR"/>
    <property type="match status" value="1"/>
</dbReference>
<dbReference type="SUPFAM" id="SSF51430">
    <property type="entry name" value="NAD(P)-linked oxidoreductase"/>
    <property type="match status" value="1"/>
</dbReference>
<dbReference type="Gene3D" id="3.20.20.100">
    <property type="entry name" value="NADP-dependent oxidoreductase domain"/>
    <property type="match status" value="1"/>
</dbReference>
<dbReference type="InterPro" id="IPR020471">
    <property type="entry name" value="AKR"/>
</dbReference>
<dbReference type="Proteomes" id="UP001139006">
    <property type="component" value="Unassembled WGS sequence"/>
</dbReference>
<protein>
    <submittedName>
        <fullName evidence="8">Aldo/keto reductase</fullName>
    </submittedName>
</protein>
<dbReference type="PROSITE" id="PS00062">
    <property type="entry name" value="ALDOKETO_REDUCTASE_2"/>
    <property type="match status" value="1"/>
</dbReference>
<evidence type="ECO:0000256" key="3">
    <source>
        <dbReference type="ARBA" id="ARBA00023002"/>
    </source>
</evidence>
<feature type="domain" description="NADP-dependent oxidoreductase" evidence="7">
    <location>
        <begin position="17"/>
        <end position="262"/>
    </location>
</feature>
<evidence type="ECO:0000256" key="1">
    <source>
        <dbReference type="ARBA" id="ARBA00007905"/>
    </source>
</evidence>
<feature type="site" description="Lowers pKa of active site Tyr" evidence="6">
    <location>
        <position position="76"/>
    </location>
</feature>
<dbReference type="InterPro" id="IPR023210">
    <property type="entry name" value="NADP_OxRdtase_dom"/>
</dbReference>
<dbReference type="FunFam" id="3.20.20.100:FF:000015">
    <property type="entry name" value="Oxidoreductase, aldo/keto reductase family"/>
    <property type="match status" value="1"/>
</dbReference>
<evidence type="ECO:0000313" key="8">
    <source>
        <dbReference type="EMBL" id="MCP0887283.1"/>
    </source>
</evidence>
<dbReference type="CDD" id="cd19132">
    <property type="entry name" value="AKR_AKR5D1_E1"/>
    <property type="match status" value="1"/>
</dbReference>
<evidence type="ECO:0000256" key="6">
    <source>
        <dbReference type="PIRSR" id="PIRSR000097-3"/>
    </source>
</evidence>
<gene>
    <name evidence="8" type="ORF">LB941_08050</name>
</gene>
<dbReference type="AlphaFoldDB" id="A0A9X2FP06"/>
<evidence type="ECO:0000313" key="9">
    <source>
        <dbReference type="Proteomes" id="UP001139006"/>
    </source>
</evidence>
<dbReference type="RefSeq" id="WP_253361025.1">
    <property type="nucleotide sequence ID" value="NZ_JAIULA010000015.1"/>
</dbReference>
<sequence length="280" mass="31221">MTTIPNIRLNDGNVMPKIGFGTFRLNGAVGVNVMTSALHNGYTMLDSAFNYENEGAVGKAVALSGIARSHLFVTSKLPGRHHGYDEALTTIQESLYRSSLEYYDLYLIHWPNPMNGKYIEAWKALVQAQKFGLVRSIGVSNFLPEHLDSIITATGVTPAVNQIELHPYWSQPKQIEYDQEHGIVTQAWSPIGRSSEMLHDQTISRIAKAHGKSISQIILRWEIQLGVTVIPKASSAKHQIENRSVFDFELTAAEMATISNLDKSNGRLKKEQDPANYQEL</sequence>
<organism evidence="8 9">
    <name type="scientific">Ligilactobacillus ubinensis</name>
    <dbReference type="NCBI Taxonomy" id="2876789"/>
    <lineage>
        <taxon>Bacteria</taxon>
        <taxon>Bacillati</taxon>
        <taxon>Bacillota</taxon>
        <taxon>Bacilli</taxon>
        <taxon>Lactobacillales</taxon>
        <taxon>Lactobacillaceae</taxon>
        <taxon>Ligilactobacillus</taxon>
    </lineage>
</organism>
<comment type="similarity">
    <text evidence="1">Belongs to the aldo/keto reductase family.</text>
</comment>
<accession>A0A9X2FP06</accession>
<comment type="caution">
    <text evidence="8">The sequence shown here is derived from an EMBL/GenBank/DDBJ whole genome shotgun (WGS) entry which is preliminary data.</text>
</comment>
<dbReference type="InterPro" id="IPR036812">
    <property type="entry name" value="NAD(P)_OxRdtase_dom_sf"/>
</dbReference>
<keyword evidence="3" id="KW-0560">Oxidoreductase</keyword>
<evidence type="ECO:0000256" key="4">
    <source>
        <dbReference type="PIRSR" id="PIRSR000097-1"/>
    </source>
</evidence>